<dbReference type="KEGG" id="arca:HC352_03655"/>
<proteinExistence type="predicted"/>
<dbReference type="Pfam" id="PF19461">
    <property type="entry name" value="DUF5998"/>
    <property type="match status" value="1"/>
</dbReference>
<evidence type="ECO:0000313" key="2">
    <source>
        <dbReference type="Proteomes" id="UP000502298"/>
    </source>
</evidence>
<reference evidence="1 2" key="1">
    <citation type="submission" date="2020-03" db="EMBL/GenBank/DDBJ databases">
        <title>Complete genome of Arcanobacterium buesumensis sp. nov. strain 2701.</title>
        <authorList>
            <person name="Borowiak M."/>
            <person name="Alssahen M."/>
            <person name="Laemmler C."/>
            <person name="Malorny B."/>
            <person name="Hassan A."/>
            <person name="Prenger-Berninghoff E."/>
            <person name="Ploetz M."/>
            <person name="Abdulmawjood A."/>
        </authorList>
    </citation>
    <scope>NUCLEOTIDE SEQUENCE [LARGE SCALE GENOMIC DNA]</scope>
    <source>
        <strain evidence="1 2">2701</strain>
    </source>
</reference>
<protein>
    <submittedName>
        <fullName evidence="1">Uncharacterized protein</fullName>
    </submittedName>
</protein>
<dbReference type="AlphaFoldDB" id="A0A6H2EJE7"/>
<dbReference type="Proteomes" id="UP000502298">
    <property type="component" value="Chromosome"/>
</dbReference>
<sequence length="204" mass="22608">MATSRPTGCDGYGTIEAMNTDRMTALTAALLTLLPQGSSVIDDVVDAVGSDVVQSYYVRPETIFDADSVYDRVVAFIVTNHRLILVYTDTSYEMDTRGELVTTMQSVSLDSIKEHHVIRRRQLHGDDDGALNSVLLRLRWGAAFSQDLQPGACEDPHCMNDHGYLGVITNEDFQLFLETGHDGSYFASGVEFINDIIRILGQRL</sequence>
<dbReference type="EMBL" id="CP050804">
    <property type="protein sequence ID" value="QJC21688.1"/>
    <property type="molecule type" value="Genomic_DNA"/>
</dbReference>
<name>A0A6H2EJE7_9ACTO</name>
<evidence type="ECO:0000313" key="1">
    <source>
        <dbReference type="EMBL" id="QJC21688.1"/>
    </source>
</evidence>
<accession>A0A6H2EJE7</accession>
<gene>
    <name evidence="1" type="ORF">HC352_03655</name>
</gene>
<keyword evidence="2" id="KW-1185">Reference proteome</keyword>
<dbReference type="RefSeq" id="WP_168917628.1">
    <property type="nucleotide sequence ID" value="NZ_CP050804.1"/>
</dbReference>
<organism evidence="1 2">
    <name type="scientific">Arcanobacterium buesumense</name>
    <dbReference type="NCBI Taxonomy" id="2722751"/>
    <lineage>
        <taxon>Bacteria</taxon>
        <taxon>Bacillati</taxon>
        <taxon>Actinomycetota</taxon>
        <taxon>Actinomycetes</taxon>
        <taxon>Actinomycetales</taxon>
        <taxon>Actinomycetaceae</taxon>
        <taxon>Arcanobacterium</taxon>
    </lineage>
</organism>
<dbReference type="InterPro" id="IPR046040">
    <property type="entry name" value="DUF5998"/>
</dbReference>